<dbReference type="Proteomes" id="UP000786811">
    <property type="component" value="Unassembled WGS sequence"/>
</dbReference>
<reference evidence="2" key="1">
    <citation type="submission" date="2021-04" db="EMBL/GenBank/DDBJ databases">
        <authorList>
            <person name="Chebbi M.A.C M."/>
        </authorList>
    </citation>
    <scope>NUCLEOTIDE SEQUENCE</scope>
</reference>
<feature type="chain" id="PRO_5035199887" evidence="1">
    <location>
        <begin position="25"/>
        <end position="66"/>
    </location>
</feature>
<dbReference type="AlphaFoldDB" id="A0A8J2MXA8"/>
<name>A0A8J2MXA8_COTCN</name>
<evidence type="ECO:0000313" key="3">
    <source>
        <dbReference type="Proteomes" id="UP000786811"/>
    </source>
</evidence>
<evidence type="ECO:0000256" key="1">
    <source>
        <dbReference type="SAM" id="SignalP"/>
    </source>
</evidence>
<dbReference type="EMBL" id="CAJNRD030001123">
    <property type="protein sequence ID" value="CAG5103137.1"/>
    <property type="molecule type" value="Genomic_DNA"/>
</dbReference>
<keyword evidence="3" id="KW-1185">Reference proteome</keyword>
<evidence type="ECO:0000313" key="2">
    <source>
        <dbReference type="EMBL" id="CAG5103137.1"/>
    </source>
</evidence>
<proteinExistence type="predicted"/>
<accession>A0A8J2MXA8</accession>
<sequence>MRVTRYFAVKVIIVILYLLTVCHSYPSSVGIENDKNEEMKKSFKQKTKNIIFNNVNTTPHQNIKGI</sequence>
<gene>
    <name evidence="2" type="ORF">HICCMSTLAB_LOCUS11359</name>
</gene>
<keyword evidence="1" id="KW-0732">Signal</keyword>
<protein>
    <submittedName>
        <fullName evidence="2">Uncharacterized protein</fullName>
    </submittedName>
</protein>
<feature type="signal peptide" evidence="1">
    <location>
        <begin position="1"/>
        <end position="24"/>
    </location>
</feature>
<comment type="caution">
    <text evidence="2">The sequence shown here is derived from an EMBL/GenBank/DDBJ whole genome shotgun (WGS) entry which is preliminary data.</text>
</comment>
<organism evidence="2 3">
    <name type="scientific">Cotesia congregata</name>
    <name type="common">Parasitoid wasp</name>
    <name type="synonym">Apanteles congregatus</name>
    <dbReference type="NCBI Taxonomy" id="51543"/>
    <lineage>
        <taxon>Eukaryota</taxon>
        <taxon>Metazoa</taxon>
        <taxon>Ecdysozoa</taxon>
        <taxon>Arthropoda</taxon>
        <taxon>Hexapoda</taxon>
        <taxon>Insecta</taxon>
        <taxon>Pterygota</taxon>
        <taxon>Neoptera</taxon>
        <taxon>Endopterygota</taxon>
        <taxon>Hymenoptera</taxon>
        <taxon>Apocrita</taxon>
        <taxon>Ichneumonoidea</taxon>
        <taxon>Braconidae</taxon>
        <taxon>Microgastrinae</taxon>
        <taxon>Cotesia</taxon>
    </lineage>
</organism>